<keyword evidence="3" id="KW-1185">Reference proteome</keyword>
<dbReference type="RefSeq" id="WP_043447222.1">
    <property type="nucleotide sequence ID" value="NZ_CP009313.1"/>
</dbReference>
<name>A0A0B5DUA5_9ACTN</name>
<dbReference type="HOGENOM" id="CLU_170408_0_0_11"/>
<dbReference type="AlphaFoldDB" id="A0A0B5DUA5"/>
<evidence type="ECO:0000313" key="3">
    <source>
        <dbReference type="Proteomes" id="UP000031526"/>
    </source>
</evidence>
<dbReference type="KEGG" id="snq:CP978_33205"/>
<sequence>MSGDTYHFGDNVNMHGGRDNIGIVKNQAAGESGSSVETLLAAVRLLREQVSEQDREVLDDAVGTIGTDPGSSNGAVHRALASIAGIASMVGAVGVPVIEAVQGVRAALGS</sequence>
<dbReference type="STRING" id="40318.SNOD_32965"/>
<reference evidence="1 3" key="2">
    <citation type="journal article" date="2016" name="Appl. Microbiol. Biotechnol.">
        <title>Exploiting the genome sequence of Streptomyces nodosus for enhanced antibiotic production.</title>
        <authorList>
            <person name="Sweeney P."/>
            <person name="Murphy C.D."/>
            <person name="Caffrey P."/>
        </authorList>
    </citation>
    <scope>NUCLEOTIDE SEQUENCE [LARGE SCALE GENOMIC DNA]</scope>
    <source>
        <strain evidence="1 3">ATCC 14899</strain>
    </source>
</reference>
<reference evidence="2 4" key="3">
    <citation type="submission" date="2017-09" db="EMBL/GenBank/DDBJ databases">
        <title>Streptomyces genome completion.</title>
        <authorList>
            <person name="Lee N."/>
            <person name="Cho B.-K."/>
        </authorList>
    </citation>
    <scope>NUCLEOTIDE SEQUENCE [LARGE SCALE GENOMIC DNA]</scope>
    <source>
        <strain evidence="2 4">ATCC 14899</strain>
    </source>
</reference>
<dbReference type="EMBL" id="CP009313">
    <property type="protein sequence ID" value="AJE44261.1"/>
    <property type="molecule type" value="Genomic_DNA"/>
</dbReference>
<organism evidence="1 3">
    <name type="scientific">Streptomyces nodosus</name>
    <dbReference type="NCBI Taxonomy" id="40318"/>
    <lineage>
        <taxon>Bacteria</taxon>
        <taxon>Bacillati</taxon>
        <taxon>Actinomycetota</taxon>
        <taxon>Actinomycetes</taxon>
        <taxon>Kitasatosporales</taxon>
        <taxon>Streptomycetaceae</taxon>
        <taxon>Streptomyces</taxon>
    </lineage>
</organism>
<proteinExistence type="predicted"/>
<protein>
    <submittedName>
        <fullName evidence="1">Uncharacterized protein</fullName>
    </submittedName>
</protein>
<dbReference type="EMBL" id="CP023747">
    <property type="protein sequence ID" value="QEV42755.1"/>
    <property type="molecule type" value="Genomic_DNA"/>
</dbReference>
<dbReference type="Proteomes" id="UP000325763">
    <property type="component" value="Chromosome"/>
</dbReference>
<evidence type="ECO:0000313" key="4">
    <source>
        <dbReference type="Proteomes" id="UP000325763"/>
    </source>
</evidence>
<reference evidence="3" key="1">
    <citation type="submission" date="2014-09" db="EMBL/GenBank/DDBJ databases">
        <title>Sequence of the Streptomyces nodosus genome.</title>
        <authorList>
            <person name="Sweeney P."/>
            <person name="Stephens N."/>
            <person name="Murphy C."/>
            <person name="Caffrey P."/>
        </authorList>
    </citation>
    <scope>NUCLEOTIDE SEQUENCE [LARGE SCALE GENOMIC DNA]</scope>
    <source>
        <strain evidence="3">ATCC 14899</strain>
    </source>
</reference>
<accession>A0A0B5DUA5</accession>
<evidence type="ECO:0000313" key="1">
    <source>
        <dbReference type="EMBL" id="AJE44261.1"/>
    </source>
</evidence>
<dbReference type="Proteomes" id="UP000031526">
    <property type="component" value="Chromosome"/>
</dbReference>
<evidence type="ECO:0000313" key="2">
    <source>
        <dbReference type="EMBL" id="QEV42755.1"/>
    </source>
</evidence>
<gene>
    <name evidence="2" type="ORF">CP978_33205</name>
    <name evidence="1" type="ORF">SNOD_32965</name>
</gene>
<dbReference type="OrthoDB" id="4225947at2"/>